<reference evidence="2 3" key="1">
    <citation type="submission" date="2019-04" db="EMBL/GenBank/DDBJ databases">
        <authorList>
            <person name="Li Y."/>
            <person name="Wang J."/>
        </authorList>
    </citation>
    <scope>NUCLEOTIDE SEQUENCE [LARGE SCALE GENOMIC DNA]</scope>
    <source>
        <strain evidence="2 3">DSM 14668</strain>
    </source>
</reference>
<dbReference type="OrthoDB" id="5496342at2"/>
<keyword evidence="3" id="KW-1185">Reference proteome</keyword>
<evidence type="ECO:0008006" key="4">
    <source>
        <dbReference type="Google" id="ProtNLM"/>
    </source>
</evidence>
<protein>
    <recommendedName>
        <fullName evidence="4">Lipoprotein</fullName>
    </recommendedName>
</protein>
<feature type="chain" id="PRO_5020825830" description="Lipoprotein" evidence="1">
    <location>
        <begin position="25"/>
        <end position="257"/>
    </location>
</feature>
<dbReference type="Proteomes" id="UP000309215">
    <property type="component" value="Unassembled WGS sequence"/>
</dbReference>
<evidence type="ECO:0000313" key="2">
    <source>
        <dbReference type="EMBL" id="TKD08580.1"/>
    </source>
</evidence>
<dbReference type="EMBL" id="SSMQ01000013">
    <property type="protein sequence ID" value="TKD08580.1"/>
    <property type="molecule type" value="Genomic_DNA"/>
</dbReference>
<name>A0A4U1JDI2_9BACT</name>
<feature type="signal peptide" evidence="1">
    <location>
        <begin position="1"/>
        <end position="24"/>
    </location>
</feature>
<dbReference type="RefSeq" id="WP_136929675.1">
    <property type="nucleotide sequence ID" value="NZ_SSMQ01000013.1"/>
</dbReference>
<evidence type="ECO:0000256" key="1">
    <source>
        <dbReference type="SAM" id="SignalP"/>
    </source>
</evidence>
<evidence type="ECO:0000313" key="3">
    <source>
        <dbReference type="Proteomes" id="UP000309215"/>
    </source>
</evidence>
<gene>
    <name evidence="2" type="ORF">E8A74_14945</name>
</gene>
<proteinExistence type="predicted"/>
<comment type="caution">
    <text evidence="2">The sequence shown here is derived from an EMBL/GenBank/DDBJ whole genome shotgun (WGS) entry which is preliminary data.</text>
</comment>
<sequence>MGTKRALHRVAALAVTGLVVSVGAVSCTSTEFIQEPPGQPTDRASGAVPAGAIGVCKREGTKRPPVVSEKLWEHAKPCTTKTPEKYIRLGYSDKDDPGVEAQNEQILAALREGPKEDGGNNQFVAMLRGVRQRSLDIPSLRYRVSRDTTSAGACDFTYMLNTMGKSREKIERDACTAEVYDSEERKEVCLFDKPEGLWLTSGWACLMNVRALGSDQSCHRLCAYDDYCARQVSCAGADVDLLLCAMGVCLPEQTGLY</sequence>
<accession>A0A4U1JDI2</accession>
<dbReference type="PROSITE" id="PS51257">
    <property type="entry name" value="PROKAR_LIPOPROTEIN"/>
    <property type="match status" value="1"/>
</dbReference>
<dbReference type="AlphaFoldDB" id="A0A4U1JDI2"/>
<organism evidence="2 3">
    <name type="scientific">Polyangium fumosum</name>
    <dbReference type="NCBI Taxonomy" id="889272"/>
    <lineage>
        <taxon>Bacteria</taxon>
        <taxon>Pseudomonadati</taxon>
        <taxon>Myxococcota</taxon>
        <taxon>Polyangia</taxon>
        <taxon>Polyangiales</taxon>
        <taxon>Polyangiaceae</taxon>
        <taxon>Polyangium</taxon>
    </lineage>
</organism>
<keyword evidence="1" id="KW-0732">Signal</keyword>